<protein>
    <submittedName>
        <fullName evidence="1">Uncharacterized protein</fullName>
    </submittedName>
</protein>
<dbReference type="EMBL" id="JAGIZQ010000001">
    <property type="protein sequence ID" value="KAH6649639.1"/>
    <property type="molecule type" value="Genomic_DNA"/>
</dbReference>
<name>A0ACB7PK88_9PEZI</name>
<evidence type="ECO:0000313" key="1">
    <source>
        <dbReference type="EMBL" id="KAH6649639.1"/>
    </source>
</evidence>
<keyword evidence="2" id="KW-1185">Reference proteome</keyword>
<evidence type="ECO:0000313" key="2">
    <source>
        <dbReference type="Proteomes" id="UP000724584"/>
    </source>
</evidence>
<proteinExistence type="predicted"/>
<reference evidence="1 2" key="1">
    <citation type="journal article" date="2021" name="Nat. Commun.">
        <title>Genetic determinants of endophytism in the Arabidopsis root mycobiome.</title>
        <authorList>
            <person name="Mesny F."/>
            <person name="Miyauchi S."/>
            <person name="Thiergart T."/>
            <person name="Pickel B."/>
            <person name="Atanasova L."/>
            <person name="Karlsson M."/>
            <person name="Huettel B."/>
            <person name="Barry K.W."/>
            <person name="Haridas S."/>
            <person name="Chen C."/>
            <person name="Bauer D."/>
            <person name="Andreopoulos W."/>
            <person name="Pangilinan J."/>
            <person name="LaButti K."/>
            <person name="Riley R."/>
            <person name="Lipzen A."/>
            <person name="Clum A."/>
            <person name="Drula E."/>
            <person name="Henrissat B."/>
            <person name="Kohler A."/>
            <person name="Grigoriev I.V."/>
            <person name="Martin F.M."/>
            <person name="Hacquard S."/>
        </authorList>
    </citation>
    <scope>NUCLEOTIDE SEQUENCE [LARGE SCALE GENOMIC DNA]</scope>
    <source>
        <strain evidence="1 2">MPI-SDFR-AT-0079</strain>
    </source>
</reference>
<gene>
    <name evidence="1" type="ORF">F5144DRAFT_12927</name>
</gene>
<sequence>MCQPPTDDVARDMLGPVVPDHIVPGKFQLVPSVRPLRIYEVPIPGGKTLHLVLPPISMWRPLRAEQGMLSSEATTVRWIRETLARATATTEQKASSSSSVTRDITTSLLPLLPTLLRHGRETHLPNSSFAVYEPVNGTPLSLLSSEPTPTARREIDCQLGALFRDLNTLTSPTGRFGPLAAVIDPSSGPGTPQPAGSRGKTPRLPQVLTESGLSATGGAGTWSVAFHSMMEGVLRDGEDMAVVISYPTIRRHFRRLGYLLDDVTTGRLVIVEGAGRGNVLVEDVGGQQEDAERGKEVGDDGKESGKNKGKATDEKVVAEGEDNEEKGEPDTTQKRDTQSQQNLKLTGLRDWSSAIFGDPLLASVFSDPHQPLPSSAFLEGFNGKKPDPSADSRHTKLPYPLNPTTIENSDTAWIRLLFYQVYHTVTRIVSEFYRPRQDSSARELEARKKLNEVLAKLAEVPDNTKKRHQRPSGEMSPAKRLRGAEDE</sequence>
<dbReference type="Proteomes" id="UP000724584">
    <property type="component" value="Unassembled WGS sequence"/>
</dbReference>
<organism evidence="1 2">
    <name type="scientific">Chaetomium tenue</name>
    <dbReference type="NCBI Taxonomy" id="1854479"/>
    <lineage>
        <taxon>Eukaryota</taxon>
        <taxon>Fungi</taxon>
        <taxon>Dikarya</taxon>
        <taxon>Ascomycota</taxon>
        <taxon>Pezizomycotina</taxon>
        <taxon>Sordariomycetes</taxon>
        <taxon>Sordariomycetidae</taxon>
        <taxon>Sordariales</taxon>
        <taxon>Chaetomiaceae</taxon>
        <taxon>Chaetomium</taxon>
    </lineage>
</organism>
<accession>A0ACB7PK88</accession>
<comment type="caution">
    <text evidence="1">The sequence shown here is derived from an EMBL/GenBank/DDBJ whole genome shotgun (WGS) entry which is preliminary data.</text>
</comment>